<evidence type="ECO:0000313" key="1">
    <source>
        <dbReference type="EMBL" id="RUS30838.1"/>
    </source>
</evidence>
<protein>
    <submittedName>
        <fullName evidence="1">Uncharacterized protein</fullName>
    </submittedName>
</protein>
<dbReference type="InterPro" id="IPR016965">
    <property type="entry name" value="Pase_PHOSPHO-typ"/>
</dbReference>
<keyword evidence="2" id="KW-1185">Reference proteome</keyword>
<dbReference type="InterPro" id="IPR036412">
    <property type="entry name" value="HAD-like_sf"/>
</dbReference>
<dbReference type="EMBL" id="RBNJ01003526">
    <property type="protein sequence ID" value="RUS30838.1"/>
    <property type="molecule type" value="Genomic_DNA"/>
</dbReference>
<accession>A0A433QM46</accession>
<name>A0A433QM46_9FUNG</name>
<reference evidence="1 2" key="1">
    <citation type="journal article" date="2018" name="New Phytol.">
        <title>Phylogenomics of Endogonaceae and evolution of mycorrhizas within Mucoromycota.</title>
        <authorList>
            <person name="Chang Y."/>
            <person name="Desiro A."/>
            <person name="Na H."/>
            <person name="Sandor L."/>
            <person name="Lipzen A."/>
            <person name="Clum A."/>
            <person name="Barry K."/>
            <person name="Grigoriev I.V."/>
            <person name="Martin F.M."/>
            <person name="Stajich J.E."/>
            <person name="Smith M.E."/>
            <person name="Bonito G."/>
            <person name="Spatafora J.W."/>
        </authorList>
    </citation>
    <scope>NUCLEOTIDE SEQUENCE [LARGE SCALE GENOMIC DNA]</scope>
    <source>
        <strain evidence="1 2">AD002</strain>
    </source>
</reference>
<gene>
    <name evidence="1" type="ORF">BC938DRAFT_478899</name>
</gene>
<evidence type="ECO:0000313" key="2">
    <source>
        <dbReference type="Proteomes" id="UP000274822"/>
    </source>
</evidence>
<dbReference type="AlphaFoldDB" id="A0A433QM46"/>
<proteinExistence type="predicted"/>
<dbReference type="PANTHER" id="PTHR20889">
    <property type="entry name" value="PHOSPHATASE, ORPHAN 1, 2"/>
    <property type="match status" value="1"/>
</dbReference>
<dbReference type="GO" id="GO:0016791">
    <property type="term" value="F:phosphatase activity"/>
    <property type="evidence" value="ECO:0007669"/>
    <property type="project" value="InterPro"/>
</dbReference>
<dbReference type="SUPFAM" id="SSF56784">
    <property type="entry name" value="HAD-like"/>
    <property type="match status" value="1"/>
</dbReference>
<dbReference type="Pfam" id="PF06888">
    <property type="entry name" value="Put_Phosphatase"/>
    <property type="match status" value="1"/>
</dbReference>
<dbReference type="Proteomes" id="UP000274822">
    <property type="component" value="Unassembled WGS sequence"/>
</dbReference>
<sequence>MLEAIKLMKDSNMELIILSDSNTVYIGIILKAYGVSDLFTAAITNPGHFDDAGRLHIRRRVPPEEPHGCTMGCALNICKGGRMDTEGTTSAPRRDSQAKFVTPCRVANDTLTTTISTSQFFKWVLLSVWHQTLSTYFHLDFRMYIYFIHVKVEDDRCS</sequence>
<comment type="caution">
    <text evidence="1">The sequence shown here is derived from an EMBL/GenBank/DDBJ whole genome shotgun (WGS) entry which is preliminary data.</text>
</comment>
<organism evidence="1 2">
    <name type="scientific">Jimgerdemannia flammicorona</name>
    <dbReference type="NCBI Taxonomy" id="994334"/>
    <lineage>
        <taxon>Eukaryota</taxon>
        <taxon>Fungi</taxon>
        <taxon>Fungi incertae sedis</taxon>
        <taxon>Mucoromycota</taxon>
        <taxon>Mucoromycotina</taxon>
        <taxon>Endogonomycetes</taxon>
        <taxon>Endogonales</taxon>
        <taxon>Endogonaceae</taxon>
        <taxon>Jimgerdemannia</taxon>
    </lineage>
</organism>
<dbReference type="PANTHER" id="PTHR20889:SF12">
    <property type="entry name" value="LP01149P"/>
    <property type="match status" value="1"/>
</dbReference>